<keyword evidence="1" id="KW-0472">Membrane</keyword>
<dbReference type="EMBL" id="JACBYQ010000002">
    <property type="protein sequence ID" value="NYE96144.1"/>
    <property type="molecule type" value="Genomic_DNA"/>
</dbReference>
<protein>
    <recommendedName>
        <fullName evidence="4">Alkaline shock response membrane anchor protein AmaP</fullName>
    </recommendedName>
</protein>
<dbReference type="RefSeq" id="WP_179389843.1">
    <property type="nucleotide sequence ID" value="NZ_JACBYQ010000002.1"/>
</dbReference>
<keyword evidence="1" id="KW-1133">Transmembrane helix</keyword>
<sequence length="203" mass="21816">MNETPRVLNRILLTLFALFLLTLGGVALGLATVPAFAQWWQAWAGPLNSQLQDLATQTALPGQGSSLIWVGVAVFLIVLIILMILWVAGQGRGRTTILAADDEAGEAEGLVSINGSVAEQLLRQAFGERTDLLGSTVSTYEVKGEPGLRVRLMPRQGVSPHQLATEVSELVAALELVIGQRIPVLLNIASGTRVRFTKAERVR</sequence>
<dbReference type="Proteomes" id="UP000521748">
    <property type="component" value="Unassembled WGS sequence"/>
</dbReference>
<gene>
    <name evidence="2" type="ORF">FHU41_002394</name>
</gene>
<feature type="transmembrane region" description="Helical" evidence="1">
    <location>
        <begin position="68"/>
        <end position="88"/>
    </location>
</feature>
<dbReference type="AlphaFoldDB" id="A0A7Y9LV41"/>
<keyword evidence="3" id="KW-1185">Reference proteome</keyword>
<keyword evidence="1" id="KW-0812">Transmembrane</keyword>
<organism evidence="2 3">
    <name type="scientific">Psychromicrobium silvestre</name>
    <dbReference type="NCBI Taxonomy" id="1645614"/>
    <lineage>
        <taxon>Bacteria</taxon>
        <taxon>Bacillati</taxon>
        <taxon>Actinomycetota</taxon>
        <taxon>Actinomycetes</taxon>
        <taxon>Micrococcales</taxon>
        <taxon>Micrococcaceae</taxon>
        <taxon>Psychromicrobium</taxon>
    </lineage>
</organism>
<evidence type="ECO:0008006" key="4">
    <source>
        <dbReference type="Google" id="ProtNLM"/>
    </source>
</evidence>
<comment type="caution">
    <text evidence="2">The sequence shown here is derived from an EMBL/GenBank/DDBJ whole genome shotgun (WGS) entry which is preliminary data.</text>
</comment>
<name>A0A7Y9LV41_9MICC</name>
<reference evidence="2 3" key="1">
    <citation type="submission" date="2020-07" db="EMBL/GenBank/DDBJ databases">
        <title>Sequencing the genomes of 1000 actinobacteria strains.</title>
        <authorList>
            <person name="Klenk H.-P."/>
        </authorList>
    </citation>
    <scope>NUCLEOTIDE SEQUENCE [LARGE SCALE GENOMIC DNA]</scope>
    <source>
        <strain evidence="2 3">DSM 102047</strain>
    </source>
</reference>
<proteinExistence type="predicted"/>
<evidence type="ECO:0000256" key="1">
    <source>
        <dbReference type="SAM" id="Phobius"/>
    </source>
</evidence>
<accession>A0A7Y9LV41</accession>
<evidence type="ECO:0000313" key="3">
    <source>
        <dbReference type="Proteomes" id="UP000521748"/>
    </source>
</evidence>
<evidence type="ECO:0000313" key="2">
    <source>
        <dbReference type="EMBL" id="NYE96144.1"/>
    </source>
</evidence>